<comment type="caution">
    <text evidence="1">The sequence shown here is derived from an EMBL/GenBank/DDBJ whole genome shotgun (WGS) entry which is preliminary data.</text>
</comment>
<accession>A0A9W4U2L0</accession>
<sequence length="72" mass="7874">MDNSLHLPARRLVSVPTSSGRPQVCVGLVMGCLPASSLTSFLHISNLFLLRSLQLLFRLSLEIKDVSKISPL</sequence>
<reference evidence="1" key="1">
    <citation type="submission" date="2023-01" db="EMBL/GenBank/DDBJ databases">
        <authorList>
            <person name="Van Ghelder C."/>
            <person name="Rancurel C."/>
        </authorList>
    </citation>
    <scope>NUCLEOTIDE SEQUENCE</scope>
    <source>
        <strain evidence="1">CNCM I-4278</strain>
    </source>
</reference>
<evidence type="ECO:0000313" key="2">
    <source>
        <dbReference type="Proteomes" id="UP001152607"/>
    </source>
</evidence>
<organism evidence="1 2">
    <name type="scientific">Periconia digitata</name>
    <dbReference type="NCBI Taxonomy" id="1303443"/>
    <lineage>
        <taxon>Eukaryota</taxon>
        <taxon>Fungi</taxon>
        <taxon>Dikarya</taxon>
        <taxon>Ascomycota</taxon>
        <taxon>Pezizomycotina</taxon>
        <taxon>Dothideomycetes</taxon>
        <taxon>Pleosporomycetidae</taxon>
        <taxon>Pleosporales</taxon>
        <taxon>Massarineae</taxon>
        <taxon>Periconiaceae</taxon>
        <taxon>Periconia</taxon>
    </lineage>
</organism>
<dbReference type="AlphaFoldDB" id="A0A9W4U2L0"/>
<evidence type="ECO:0000313" key="1">
    <source>
        <dbReference type="EMBL" id="CAI6226517.1"/>
    </source>
</evidence>
<protein>
    <submittedName>
        <fullName evidence="1">Uncharacterized protein</fullName>
    </submittedName>
</protein>
<gene>
    <name evidence="1" type="ORF">PDIGIT_LOCUS46</name>
</gene>
<proteinExistence type="predicted"/>
<dbReference type="Proteomes" id="UP001152607">
    <property type="component" value="Unassembled WGS sequence"/>
</dbReference>
<keyword evidence="2" id="KW-1185">Reference proteome</keyword>
<dbReference type="EMBL" id="CAOQHR010000001">
    <property type="protein sequence ID" value="CAI6226517.1"/>
    <property type="molecule type" value="Genomic_DNA"/>
</dbReference>
<name>A0A9W4U2L0_9PLEO</name>